<keyword evidence="4" id="KW-1185">Reference proteome</keyword>
<dbReference type="SUPFAM" id="SSF51120">
    <property type="entry name" value="beta-Roll"/>
    <property type="match status" value="1"/>
</dbReference>
<proteinExistence type="predicted"/>
<feature type="region of interest" description="Disordered" evidence="1">
    <location>
        <begin position="594"/>
        <end position="620"/>
    </location>
</feature>
<organism evidence="3 4">
    <name type="scientific">Tabrizicola soli</name>
    <dbReference type="NCBI Taxonomy" id="2185115"/>
    <lineage>
        <taxon>Bacteria</taxon>
        <taxon>Pseudomonadati</taxon>
        <taxon>Pseudomonadota</taxon>
        <taxon>Alphaproteobacteria</taxon>
        <taxon>Rhodobacterales</taxon>
        <taxon>Paracoccaceae</taxon>
        <taxon>Tabrizicola</taxon>
    </lineage>
</organism>
<evidence type="ECO:0000313" key="4">
    <source>
        <dbReference type="Proteomes" id="UP001595445"/>
    </source>
</evidence>
<keyword evidence="2" id="KW-0732">Signal</keyword>
<gene>
    <name evidence="3" type="ORF">ACFOD6_05650</name>
</gene>
<accession>A0ABV7DTV1</accession>
<comment type="caution">
    <text evidence="3">The sequence shown here is derived from an EMBL/GenBank/DDBJ whole genome shotgun (WGS) entry which is preliminary data.</text>
</comment>
<protein>
    <recommendedName>
        <fullName evidence="5">Calcium-binding protein</fullName>
    </recommendedName>
</protein>
<evidence type="ECO:0008006" key="5">
    <source>
        <dbReference type="Google" id="ProtNLM"/>
    </source>
</evidence>
<dbReference type="EMBL" id="JBHRSM010000011">
    <property type="protein sequence ID" value="MFC3085528.1"/>
    <property type="molecule type" value="Genomic_DNA"/>
</dbReference>
<feature type="chain" id="PRO_5046830703" description="Calcium-binding protein" evidence="2">
    <location>
        <begin position="30"/>
        <end position="665"/>
    </location>
</feature>
<dbReference type="Proteomes" id="UP001595445">
    <property type="component" value="Unassembled WGS sequence"/>
</dbReference>
<dbReference type="RefSeq" id="WP_197641803.1">
    <property type="nucleotide sequence ID" value="NZ_JAEACP010000002.1"/>
</dbReference>
<evidence type="ECO:0000313" key="3">
    <source>
        <dbReference type="EMBL" id="MFC3085528.1"/>
    </source>
</evidence>
<evidence type="ECO:0000256" key="2">
    <source>
        <dbReference type="SAM" id="SignalP"/>
    </source>
</evidence>
<dbReference type="Gene3D" id="2.150.10.10">
    <property type="entry name" value="Serralysin-like metalloprotease, C-terminal"/>
    <property type="match status" value="1"/>
</dbReference>
<sequence>MRHVGIACSSAGCALVSAALGLAPVPALAEARGVADPVVAWGLDALTDWGTARPFLDLARLMRPFFAFAPDEWESMPHEALVSGGYLDPQGYPLRIPPGMAGIRTIWAWDDTYGTEGRKGLYILTYQGHGTIQLGGSARVVNAGPGRIVFENRTGAEVWLDITALDTGDPVRALSIVRADRAGLLDAGAMFDPDWLAVIADGRELRFSDWISVNSGAAALTWETRPRPDEASWTERGAPVEVMVRLANEAGADPWFTMPHAADDAYVRAFATYVRDHLDPRLKAHVEYSNETWNAAFTQFHWLRDQAIATWGEEVAEDWPAIFSFHARRATEVALIWQEVFGDTAGDRLVNVLATQAANPWLSDILVTAPEWAAREPQAFVPPDEVFEELAATSYFGGGLVSDPALRPELITRAETMGASAWSWAFQGISQAGAVEDSIPGVLDWLGQQRDLAASHGLRLVLYEGGQHVHHSFAVEGLTEEEAGRQSAFLADFVRSPEMGALYAQLWDGWRGIGQGPFMQYVEMGVPSRWGSWGLLAYPGDHTARADFVLARQAEGGSWWGEGGGPQYLQGVTMAGTEGDDRMEGTDEEDFLAGRGGNDSFPASPGADGISGGAGEDRYILPGPEAEYEVTPEGDAWRVTGPLGSARLAGVEILEFGDGATRRLD</sequence>
<evidence type="ECO:0000256" key="1">
    <source>
        <dbReference type="SAM" id="MobiDB-lite"/>
    </source>
</evidence>
<name>A0ABV7DTV1_9RHOB</name>
<reference evidence="4" key="1">
    <citation type="journal article" date="2019" name="Int. J. Syst. Evol. Microbiol.">
        <title>The Global Catalogue of Microorganisms (GCM) 10K type strain sequencing project: providing services to taxonomists for standard genome sequencing and annotation.</title>
        <authorList>
            <consortium name="The Broad Institute Genomics Platform"/>
            <consortium name="The Broad Institute Genome Sequencing Center for Infectious Disease"/>
            <person name="Wu L."/>
            <person name="Ma J."/>
        </authorList>
    </citation>
    <scope>NUCLEOTIDE SEQUENCE [LARGE SCALE GENOMIC DNA]</scope>
    <source>
        <strain evidence="4">KCTC 62102</strain>
    </source>
</reference>
<dbReference type="InterPro" id="IPR011049">
    <property type="entry name" value="Serralysin-like_metalloprot_C"/>
</dbReference>
<feature type="signal peptide" evidence="2">
    <location>
        <begin position="1"/>
        <end position="29"/>
    </location>
</feature>